<dbReference type="InterPro" id="IPR038371">
    <property type="entry name" value="Cu_polyphenol_OxRdtase_sf"/>
</dbReference>
<evidence type="ECO:0000313" key="12">
    <source>
        <dbReference type="EMBL" id="TQL50542.1"/>
    </source>
</evidence>
<evidence type="ECO:0000313" key="13">
    <source>
        <dbReference type="Proteomes" id="UP000319516"/>
    </source>
</evidence>
<sequence>MGPVFRWRERESGEGLEFGVDWAFTDRWGGASQEPYDEFNLGAHVGDLPGAVETNRHRLAHALRLSATQLRFMDQVHGTDVLVADVLGRPAGMDPPTASCDGIVTDSDEVALVVLVADCTPVLLVDRVAGLAGAVHAGRKGMVGGVVPAAVERLRQMGAERLEAVVGPSICPRCYEVPAALRQEAAEVVPSAWSVSAQGTPAIDVAAGVVEQLSRADVPLRWLPGCSREDEGLYSHRRAGTTGRYAGVIRLLPKEGAA</sequence>
<comment type="catalytic activity">
    <reaction evidence="9">
        <text>adenosine + H2O + H(+) = inosine + NH4(+)</text>
        <dbReference type="Rhea" id="RHEA:24408"/>
        <dbReference type="ChEBI" id="CHEBI:15377"/>
        <dbReference type="ChEBI" id="CHEBI:15378"/>
        <dbReference type="ChEBI" id="CHEBI:16335"/>
        <dbReference type="ChEBI" id="CHEBI:17596"/>
        <dbReference type="ChEBI" id="CHEBI:28938"/>
        <dbReference type="EC" id="3.5.4.4"/>
    </reaction>
    <physiologicalReaction direction="left-to-right" evidence="9">
        <dbReference type="Rhea" id="RHEA:24409"/>
    </physiologicalReaction>
</comment>
<dbReference type="PANTHER" id="PTHR30616">
    <property type="entry name" value="UNCHARACTERIZED PROTEIN YFIH"/>
    <property type="match status" value="1"/>
</dbReference>
<dbReference type="Pfam" id="PF02578">
    <property type="entry name" value="Cu-oxidase_4"/>
    <property type="match status" value="1"/>
</dbReference>
<protein>
    <recommendedName>
        <fullName evidence="14">Purine nucleoside phosphorylase</fullName>
    </recommendedName>
</protein>
<keyword evidence="5" id="KW-0479">Metal-binding</keyword>
<dbReference type="EMBL" id="VFOP01000001">
    <property type="protein sequence ID" value="TQL50542.1"/>
    <property type="molecule type" value="Genomic_DNA"/>
</dbReference>
<evidence type="ECO:0000256" key="10">
    <source>
        <dbReference type="ARBA" id="ARBA00048968"/>
    </source>
</evidence>
<dbReference type="GO" id="GO:0017061">
    <property type="term" value="F:S-methyl-5-thioadenosine phosphorylase activity"/>
    <property type="evidence" value="ECO:0007669"/>
    <property type="project" value="UniProtKB-EC"/>
</dbReference>
<evidence type="ECO:0000256" key="2">
    <source>
        <dbReference type="ARBA" id="ARBA00003215"/>
    </source>
</evidence>
<evidence type="ECO:0000256" key="8">
    <source>
        <dbReference type="ARBA" id="ARBA00023008"/>
    </source>
</evidence>
<keyword evidence="4" id="KW-0808">Transferase</keyword>
<dbReference type="PANTHER" id="PTHR30616:SF2">
    <property type="entry name" value="PURINE NUCLEOSIDE PHOSPHORYLASE LACC1"/>
    <property type="match status" value="1"/>
</dbReference>
<proteinExistence type="inferred from homology"/>
<evidence type="ECO:0000256" key="4">
    <source>
        <dbReference type="ARBA" id="ARBA00022679"/>
    </source>
</evidence>
<dbReference type="AlphaFoldDB" id="A0A542YR06"/>
<dbReference type="CDD" id="cd16833">
    <property type="entry name" value="YfiH"/>
    <property type="match status" value="1"/>
</dbReference>
<keyword evidence="13" id="KW-1185">Reference proteome</keyword>
<name>A0A542YR06_9MICO</name>
<comment type="function">
    <text evidence="2">Purine nucleoside enzyme that catalyzes the phosphorolysis of adenosine and inosine nucleosides, yielding D-ribose 1-phosphate and the respective free bases, adenine and hypoxanthine. Also catalyzes the phosphorolysis of S-methyl-5'-thioadenosine into adenine and S-methyl-5-thio-alpha-D-ribose 1-phosphate. Also has adenosine deaminase activity.</text>
</comment>
<dbReference type="GO" id="GO:0005507">
    <property type="term" value="F:copper ion binding"/>
    <property type="evidence" value="ECO:0007669"/>
    <property type="project" value="TreeGrafter"/>
</dbReference>
<dbReference type="SUPFAM" id="SSF64438">
    <property type="entry name" value="CNF1/YfiH-like putative cysteine hydrolases"/>
    <property type="match status" value="1"/>
</dbReference>
<comment type="catalytic activity">
    <reaction evidence="10">
        <text>adenosine + phosphate = alpha-D-ribose 1-phosphate + adenine</text>
        <dbReference type="Rhea" id="RHEA:27642"/>
        <dbReference type="ChEBI" id="CHEBI:16335"/>
        <dbReference type="ChEBI" id="CHEBI:16708"/>
        <dbReference type="ChEBI" id="CHEBI:43474"/>
        <dbReference type="ChEBI" id="CHEBI:57720"/>
        <dbReference type="EC" id="2.4.2.1"/>
    </reaction>
    <physiologicalReaction direction="left-to-right" evidence="10">
        <dbReference type="Rhea" id="RHEA:27643"/>
    </physiologicalReaction>
</comment>
<evidence type="ECO:0000256" key="9">
    <source>
        <dbReference type="ARBA" id="ARBA00047989"/>
    </source>
</evidence>
<dbReference type="InterPro" id="IPR003730">
    <property type="entry name" value="Cu_polyphenol_OxRdtase"/>
</dbReference>
<evidence type="ECO:0000256" key="6">
    <source>
        <dbReference type="ARBA" id="ARBA00022801"/>
    </source>
</evidence>
<evidence type="ECO:0000256" key="3">
    <source>
        <dbReference type="ARBA" id="ARBA00007353"/>
    </source>
</evidence>
<comment type="similarity">
    <text evidence="3">Belongs to the purine nucleoside phosphorylase YfiH/LACC1 family.</text>
</comment>
<evidence type="ECO:0000256" key="5">
    <source>
        <dbReference type="ARBA" id="ARBA00022723"/>
    </source>
</evidence>
<keyword evidence="8" id="KW-0186">Copper</keyword>
<dbReference type="InterPro" id="IPR011324">
    <property type="entry name" value="Cytotoxic_necrot_fac-like_cat"/>
</dbReference>
<gene>
    <name evidence="12" type="ORF">FB467_1653</name>
</gene>
<evidence type="ECO:0008006" key="14">
    <source>
        <dbReference type="Google" id="ProtNLM"/>
    </source>
</evidence>
<evidence type="ECO:0000256" key="1">
    <source>
        <dbReference type="ARBA" id="ARBA00000553"/>
    </source>
</evidence>
<keyword evidence="6" id="KW-0378">Hydrolase</keyword>
<reference evidence="12 13" key="1">
    <citation type="submission" date="2019-06" db="EMBL/GenBank/DDBJ databases">
        <title>Sequencing the genomes of 1000 actinobacteria strains.</title>
        <authorList>
            <person name="Klenk H.-P."/>
        </authorList>
    </citation>
    <scope>NUCLEOTIDE SEQUENCE [LARGE SCALE GENOMIC DNA]</scope>
    <source>
        <strain evidence="12 13">DSM 12335</strain>
    </source>
</reference>
<accession>A0A542YR06</accession>
<evidence type="ECO:0000256" key="7">
    <source>
        <dbReference type="ARBA" id="ARBA00022833"/>
    </source>
</evidence>
<comment type="catalytic activity">
    <reaction evidence="1">
        <text>inosine + phosphate = alpha-D-ribose 1-phosphate + hypoxanthine</text>
        <dbReference type="Rhea" id="RHEA:27646"/>
        <dbReference type="ChEBI" id="CHEBI:17368"/>
        <dbReference type="ChEBI" id="CHEBI:17596"/>
        <dbReference type="ChEBI" id="CHEBI:43474"/>
        <dbReference type="ChEBI" id="CHEBI:57720"/>
        <dbReference type="EC" id="2.4.2.1"/>
    </reaction>
    <physiologicalReaction direction="left-to-right" evidence="1">
        <dbReference type="Rhea" id="RHEA:27647"/>
    </physiologicalReaction>
</comment>
<comment type="catalytic activity">
    <reaction evidence="11">
        <text>S-methyl-5'-thioadenosine + phosphate = 5-(methylsulfanyl)-alpha-D-ribose 1-phosphate + adenine</text>
        <dbReference type="Rhea" id="RHEA:11852"/>
        <dbReference type="ChEBI" id="CHEBI:16708"/>
        <dbReference type="ChEBI" id="CHEBI:17509"/>
        <dbReference type="ChEBI" id="CHEBI:43474"/>
        <dbReference type="ChEBI" id="CHEBI:58533"/>
        <dbReference type="EC" id="2.4.2.28"/>
    </reaction>
    <physiologicalReaction direction="left-to-right" evidence="11">
        <dbReference type="Rhea" id="RHEA:11853"/>
    </physiologicalReaction>
</comment>
<dbReference type="Proteomes" id="UP000319516">
    <property type="component" value="Unassembled WGS sequence"/>
</dbReference>
<evidence type="ECO:0000256" key="11">
    <source>
        <dbReference type="ARBA" id="ARBA00049893"/>
    </source>
</evidence>
<keyword evidence="7" id="KW-0862">Zinc</keyword>
<dbReference type="Gene3D" id="3.60.140.10">
    <property type="entry name" value="CNF1/YfiH-like putative cysteine hydrolases"/>
    <property type="match status" value="1"/>
</dbReference>
<comment type="caution">
    <text evidence="12">The sequence shown here is derived from an EMBL/GenBank/DDBJ whole genome shotgun (WGS) entry which is preliminary data.</text>
</comment>
<organism evidence="12 13">
    <name type="scientific">Ornithinicoccus hortensis</name>
    <dbReference type="NCBI Taxonomy" id="82346"/>
    <lineage>
        <taxon>Bacteria</taxon>
        <taxon>Bacillati</taxon>
        <taxon>Actinomycetota</taxon>
        <taxon>Actinomycetes</taxon>
        <taxon>Micrococcales</taxon>
        <taxon>Intrasporangiaceae</taxon>
        <taxon>Ornithinicoccus</taxon>
    </lineage>
</organism>
<dbReference type="GO" id="GO:0016787">
    <property type="term" value="F:hydrolase activity"/>
    <property type="evidence" value="ECO:0007669"/>
    <property type="project" value="UniProtKB-KW"/>
</dbReference>